<accession>A0A855X4Z6</accession>
<feature type="binding site" evidence="3">
    <location>
        <position position="128"/>
    </location>
    <ligand>
        <name>a divalent metal cation</name>
        <dbReference type="ChEBI" id="CHEBI:60240"/>
    </ligand>
</feature>
<dbReference type="Proteomes" id="UP000250918">
    <property type="component" value="Unassembled WGS sequence"/>
</dbReference>
<dbReference type="GO" id="GO:0046872">
    <property type="term" value="F:metal ion binding"/>
    <property type="evidence" value="ECO:0007669"/>
    <property type="project" value="UniProtKB-KW"/>
</dbReference>
<dbReference type="InterPro" id="IPR007837">
    <property type="entry name" value="DinB"/>
</dbReference>
<feature type="binding site" evidence="3">
    <location>
        <position position="48"/>
    </location>
    <ligand>
        <name>a divalent metal cation</name>
        <dbReference type="ChEBI" id="CHEBI:60240"/>
    </ligand>
</feature>
<dbReference type="AlphaFoldDB" id="A0A855X4Z6"/>
<evidence type="ECO:0000256" key="1">
    <source>
        <dbReference type="ARBA" id="ARBA00008635"/>
    </source>
</evidence>
<dbReference type="Pfam" id="PF05163">
    <property type="entry name" value="DinB"/>
    <property type="match status" value="1"/>
</dbReference>
<evidence type="ECO:0000256" key="3">
    <source>
        <dbReference type="PIRSR" id="PIRSR607837-1"/>
    </source>
</evidence>
<evidence type="ECO:0000256" key="2">
    <source>
        <dbReference type="ARBA" id="ARBA00022723"/>
    </source>
</evidence>
<sequence length="168" mass="19058">MYTSIKEFETDFAQESGNTQKLMNELTDASLKQAVDKDHRTLGRMAWHIITTYPEMMGATDLKITGVKHDDPVPKTAAEIKKAYESVTKSLREQIAATWNDSTLKVVDKMYGAYEWPRALTLQILIRHEVHHRAQMTVLMRQAGLKVPGVYGPSHDEWGAYGQKPPEV</sequence>
<evidence type="ECO:0008006" key="6">
    <source>
        <dbReference type="Google" id="ProtNLM"/>
    </source>
</evidence>
<dbReference type="Gene3D" id="1.20.120.450">
    <property type="entry name" value="dinb family like domain"/>
    <property type="match status" value="1"/>
</dbReference>
<proteinExistence type="inferred from homology"/>
<comment type="similarity">
    <text evidence="1">Belongs to the DinB family.</text>
</comment>
<dbReference type="EMBL" id="PQAP01000148">
    <property type="protein sequence ID" value="PWB70310.1"/>
    <property type="molecule type" value="Genomic_DNA"/>
</dbReference>
<protein>
    <recommendedName>
        <fullName evidence="6">Damage-inducible protein DinB</fullName>
    </recommendedName>
</protein>
<reference evidence="4 5" key="1">
    <citation type="journal article" date="2018" name="ISME J.">
        <title>A methanotrophic archaeon couples anaerobic oxidation of methane to Fe(III) reduction.</title>
        <authorList>
            <person name="Cai C."/>
            <person name="Leu A.O."/>
            <person name="Xie G.J."/>
            <person name="Guo J."/>
            <person name="Feng Y."/>
            <person name="Zhao J.X."/>
            <person name="Tyson G.W."/>
            <person name="Yuan Z."/>
            <person name="Hu S."/>
        </authorList>
    </citation>
    <scope>NUCLEOTIDE SEQUENCE [LARGE SCALE GENOMIC DNA]</scope>
    <source>
        <strain evidence="4">FeB_12</strain>
    </source>
</reference>
<organism evidence="4 5">
    <name type="scientific">candidate division GN15 bacterium</name>
    <dbReference type="NCBI Taxonomy" id="2072418"/>
    <lineage>
        <taxon>Bacteria</taxon>
        <taxon>candidate division GN15</taxon>
    </lineage>
</organism>
<gene>
    <name evidence="4" type="ORF">C3F09_09205</name>
</gene>
<comment type="caution">
    <text evidence="4">The sequence shown here is derived from an EMBL/GenBank/DDBJ whole genome shotgun (WGS) entry which is preliminary data.</text>
</comment>
<dbReference type="SUPFAM" id="SSF109854">
    <property type="entry name" value="DinB/YfiT-like putative metalloenzymes"/>
    <property type="match status" value="1"/>
</dbReference>
<dbReference type="InterPro" id="IPR034660">
    <property type="entry name" value="DinB/YfiT-like"/>
</dbReference>
<feature type="binding site" evidence="3">
    <location>
        <position position="132"/>
    </location>
    <ligand>
        <name>a divalent metal cation</name>
        <dbReference type="ChEBI" id="CHEBI:60240"/>
    </ligand>
</feature>
<evidence type="ECO:0000313" key="4">
    <source>
        <dbReference type="EMBL" id="PWB70310.1"/>
    </source>
</evidence>
<keyword evidence="2 3" id="KW-0479">Metal-binding</keyword>
<evidence type="ECO:0000313" key="5">
    <source>
        <dbReference type="Proteomes" id="UP000250918"/>
    </source>
</evidence>
<name>A0A855X4Z6_9BACT</name>